<dbReference type="AlphaFoldDB" id="A0ABD5W1J9"/>
<proteinExistence type="predicted"/>
<sequence>MAVEETPNEAVAGAAVADKHTVGLDRLEVVTMLNKVWHCCQPSDSGEPVSGERGYPLGVLDKLLASRR</sequence>
<comment type="caution">
    <text evidence="1">The sequence shown here is derived from an EMBL/GenBank/DDBJ whole genome shotgun (WGS) entry which is preliminary data.</text>
</comment>
<reference evidence="1 2" key="1">
    <citation type="journal article" date="2019" name="Int. J. Syst. Evol. Microbiol.">
        <title>The Global Catalogue of Microorganisms (GCM) 10K type strain sequencing project: providing services to taxonomists for standard genome sequencing and annotation.</title>
        <authorList>
            <consortium name="The Broad Institute Genomics Platform"/>
            <consortium name="The Broad Institute Genome Sequencing Center for Infectious Disease"/>
            <person name="Wu L."/>
            <person name="Ma J."/>
        </authorList>
    </citation>
    <scope>NUCLEOTIDE SEQUENCE [LARGE SCALE GENOMIC DNA]</scope>
    <source>
        <strain evidence="1 2">JCM 30072</strain>
    </source>
</reference>
<evidence type="ECO:0000313" key="2">
    <source>
        <dbReference type="Proteomes" id="UP001596445"/>
    </source>
</evidence>
<gene>
    <name evidence="1" type="ORF">ACFQQG_03490</name>
</gene>
<dbReference type="EMBL" id="JBHSZI010000001">
    <property type="protein sequence ID" value="MFC7057405.1"/>
    <property type="molecule type" value="Genomic_DNA"/>
</dbReference>
<keyword evidence="2" id="KW-1185">Reference proteome</keyword>
<dbReference type="Proteomes" id="UP001596445">
    <property type="component" value="Unassembled WGS sequence"/>
</dbReference>
<dbReference type="RefSeq" id="WP_382184179.1">
    <property type="nucleotide sequence ID" value="NZ_JBHSZI010000001.1"/>
</dbReference>
<name>A0ABD5W1J9_9EURY</name>
<organism evidence="1 2">
    <name type="scientific">Halovenus salina</name>
    <dbReference type="NCBI Taxonomy" id="1510225"/>
    <lineage>
        <taxon>Archaea</taxon>
        <taxon>Methanobacteriati</taxon>
        <taxon>Methanobacteriota</taxon>
        <taxon>Stenosarchaea group</taxon>
        <taxon>Halobacteria</taxon>
        <taxon>Halobacteriales</taxon>
        <taxon>Haloarculaceae</taxon>
        <taxon>Halovenus</taxon>
    </lineage>
</organism>
<protein>
    <submittedName>
        <fullName evidence="1">Uncharacterized protein</fullName>
    </submittedName>
</protein>
<accession>A0ABD5W1J9</accession>
<evidence type="ECO:0000313" key="1">
    <source>
        <dbReference type="EMBL" id="MFC7057405.1"/>
    </source>
</evidence>